<name>A0A271KF40_9HYPH</name>
<sequence length="118" mass="13049">MLARRDQLPRTIPAAETSQSTPGFFDKPGIAKLLTEQAECQRMIPGRLPVTPLDTLRHQAHMSFDAFVSVARGTLKKLLCSIKNLLQPLAVNTLRAQVGGFCLFKDGSSARHSDLNYR</sequence>
<dbReference type="Proteomes" id="UP000215931">
    <property type="component" value="Unassembled WGS sequence"/>
</dbReference>
<evidence type="ECO:0000313" key="2">
    <source>
        <dbReference type="Proteomes" id="UP000215931"/>
    </source>
</evidence>
<reference evidence="1 2" key="1">
    <citation type="submission" date="2017-08" db="EMBL/GenBank/DDBJ databases">
        <title>Mesorhizobium wenxinae sp. nov., a novel rhizobial species isolated from root nodules of chickpea (Cicer arietinum L.).</title>
        <authorList>
            <person name="Zhang J."/>
        </authorList>
    </citation>
    <scope>NUCLEOTIDE SEQUENCE [LARGE SCALE GENOMIC DNA]</scope>
    <source>
        <strain evidence="2">WYCCWR 10019</strain>
    </source>
</reference>
<dbReference type="AlphaFoldDB" id="A0A271KF40"/>
<protein>
    <submittedName>
        <fullName evidence="1">Uncharacterized protein</fullName>
    </submittedName>
</protein>
<gene>
    <name evidence="1" type="ORF">CIT31_19050</name>
</gene>
<evidence type="ECO:0000313" key="1">
    <source>
        <dbReference type="EMBL" id="PAP94383.1"/>
    </source>
</evidence>
<proteinExistence type="predicted"/>
<accession>A0A271KF40</accession>
<keyword evidence="2" id="KW-1185">Reference proteome</keyword>
<organism evidence="1 2">
    <name type="scientific">Mesorhizobium wenxiniae</name>
    <dbReference type="NCBI Taxonomy" id="2014805"/>
    <lineage>
        <taxon>Bacteria</taxon>
        <taxon>Pseudomonadati</taxon>
        <taxon>Pseudomonadota</taxon>
        <taxon>Alphaproteobacteria</taxon>
        <taxon>Hyphomicrobiales</taxon>
        <taxon>Phyllobacteriaceae</taxon>
        <taxon>Mesorhizobium</taxon>
    </lineage>
</organism>
<dbReference type="EMBL" id="NPKH01000023">
    <property type="protein sequence ID" value="PAP94383.1"/>
    <property type="molecule type" value="Genomic_DNA"/>
</dbReference>
<comment type="caution">
    <text evidence="1">The sequence shown here is derived from an EMBL/GenBank/DDBJ whole genome shotgun (WGS) entry which is preliminary data.</text>
</comment>